<organism evidence="4 5">
    <name type="scientific">Levilactobacillus angrenensis</name>
    <dbReference type="NCBI Taxonomy" id="2486020"/>
    <lineage>
        <taxon>Bacteria</taxon>
        <taxon>Bacillati</taxon>
        <taxon>Bacillota</taxon>
        <taxon>Bacilli</taxon>
        <taxon>Lactobacillales</taxon>
        <taxon>Lactobacillaceae</taxon>
        <taxon>Levilactobacillus</taxon>
    </lineage>
</organism>
<feature type="region of interest" description="Disordered" evidence="1">
    <location>
        <begin position="27"/>
        <end position="48"/>
    </location>
</feature>
<dbReference type="Gene3D" id="3.10.450.40">
    <property type="match status" value="2"/>
</dbReference>
<dbReference type="Proteomes" id="UP001596258">
    <property type="component" value="Unassembled WGS sequence"/>
</dbReference>
<keyword evidence="5" id="KW-1185">Reference proteome</keyword>
<sequence length="199" mass="21885">MRKFSWVLVASSLLLVGCANQQTQSQTSSSTSQAASQQTSQQTTPSPRQIKVTMNAAVKQFHQHFGGKVAVTELSLEAENQRYQYEISGVDQQKEYELTVDARTGKTSRAQQEKLDADEANGIAQRDALPLAKVKSRASVSQVATKQVGGGEAIAWSLDREHGTTEWEVKVRKDQTHHEVRVNALTGKVLGQETDDDDD</sequence>
<feature type="compositionally biased region" description="Low complexity" evidence="1">
    <location>
        <begin position="27"/>
        <end position="44"/>
    </location>
</feature>
<dbReference type="EMBL" id="JBHSSO010000058">
    <property type="protein sequence ID" value="MFC6289989.1"/>
    <property type="molecule type" value="Genomic_DNA"/>
</dbReference>
<comment type="caution">
    <text evidence="4">The sequence shown here is derived from an EMBL/GenBank/DDBJ whole genome shotgun (WGS) entry which is preliminary data.</text>
</comment>
<dbReference type="Pfam" id="PF03413">
    <property type="entry name" value="PepSY"/>
    <property type="match status" value="2"/>
</dbReference>
<protein>
    <submittedName>
        <fullName evidence="4">PepSY domain-containing protein</fullName>
    </submittedName>
</protein>
<accession>A0ABW1UC25</accession>
<evidence type="ECO:0000256" key="2">
    <source>
        <dbReference type="SAM" id="SignalP"/>
    </source>
</evidence>
<proteinExistence type="predicted"/>
<dbReference type="PROSITE" id="PS51257">
    <property type="entry name" value="PROKAR_LIPOPROTEIN"/>
    <property type="match status" value="1"/>
</dbReference>
<feature type="domain" description="PepSY" evidence="3">
    <location>
        <begin position="51"/>
        <end position="106"/>
    </location>
</feature>
<evidence type="ECO:0000313" key="5">
    <source>
        <dbReference type="Proteomes" id="UP001596258"/>
    </source>
</evidence>
<dbReference type="InterPro" id="IPR025711">
    <property type="entry name" value="PepSY"/>
</dbReference>
<evidence type="ECO:0000256" key="1">
    <source>
        <dbReference type="SAM" id="MobiDB-lite"/>
    </source>
</evidence>
<feature type="domain" description="PepSY" evidence="3">
    <location>
        <begin position="139"/>
        <end position="193"/>
    </location>
</feature>
<feature type="chain" id="PRO_5045378545" evidence="2">
    <location>
        <begin position="22"/>
        <end position="199"/>
    </location>
</feature>
<evidence type="ECO:0000259" key="3">
    <source>
        <dbReference type="Pfam" id="PF03413"/>
    </source>
</evidence>
<feature type="signal peptide" evidence="2">
    <location>
        <begin position="1"/>
        <end position="21"/>
    </location>
</feature>
<evidence type="ECO:0000313" key="4">
    <source>
        <dbReference type="EMBL" id="MFC6289989.1"/>
    </source>
</evidence>
<dbReference type="RefSeq" id="WP_125577795.1">
    <property type="nucleotide sequence ID" value="NZ_JBHSSO010000058.1"/>
</dbReference>
<reference evidence="5" key="1">
    <citation type="journal article" date="2019" name="Int. J. Syst. Evol. Microbiol.">
        <title>The Global Catalogue of Microorganisms (GCM) 10K type strain sequencing project: providing services to taxonomists for standard genome sequencing and annotation.</title>
        <authorList>
            <consortium name="The Broad Institute Genomics Platform"/>
            <consortium name="The Broad Institute Genome Sequencing Center for Infectious Disease"/>
            <person name="Wu L."/>
            <person name="Ma J."/>
        </authorList>
    </citation>
    <scope>NUCLEOTIDE SEQUENCE [LARGE SCALE GENOMIC DNA]</scope>
    <source>
        <strain evidence="5">CCM 8893</strain>
    </source>
</reference>
<keyword evidence="2" id="KW-0732">Signal</keyword>
<name>A0ABW1UC25_9LACO</name>
<gene>
    <name evidence="4" type="ORF">ACFP1M_07355</name>
</gene>